<dbReference type="EMBL" id="CM016560">
    <property type="protein sequence ID" value="TKV95677.1"/>
    <property type="molecule type" value="Genomic_DNA"/>
</dbReference>
<evidence type="ECO:0000256" key="1">
    <source>
        <dbReference type="SAM" id="MobiDB-lite"/>
    </source>
</evidence>
<dbReference type="AlphaFoldDB" id="A0A4U6T259"/>
<feature type="region of interest" description="Disordered" evidence="1">
    <location>
        <begin position="81"/>
        <end position="112"/>
    </location>
</feature>
<evidence type="ECO:0000313" key="2">
    <source>
        <dbReference type="EMBL" id="TKV95677.1"/>
    </source>
</evidence>
<dbReference type="Proteomes" id="UP000298652">
    <property type="component" value="Chromosome 9"/>
</dbReference>
<keyword evidence="3" id="KW-1185">Reference proteome</keyword>
<sequence>MAAAVLVYQRAPYYQAPSSLPSTPSFPLDALLPSCRSTPAPSAAAAGVVLLLGAATVGLPRATAAQPRAGDGIAVAEVAADAAAAPGRRPRSPPPRPHSPRPTRCGSCRACSSPTPPRLLLLRRACGHRHRRHYRGPRRAVPAPRLLNQGRRRLILPPRQFRPLPRLAASESPKSSAPWFV</sequence>
<evidence type="ECO:0000313" key="3">
    <source>
        <dbReference type="Proteomes" id="UP000298652"/>
    </source>
</evidence>
<name>A0A4U6T259_SETVI</name>
<protein>
    <submittedName>
        <fullName evidence="2">Uncharacterized protein</fullName>
    </submittedName>
</protein>
<dbReference type="Gramene" id="TKV95677">
    <property type="protein sequence ID" value="TKV95677"/>
    <property type="gene ID" value="SEVIR_9G378450v2"/>
</dbReference>
<organism evidence="2 3">
    <name type="scientific">Setaria viridis</name>
    <name type="common">Green bristlegrass</name>
    <name type="synonym">Setaria italica subsp. viridis</name>
    <dbReference type="NCBI Taxonomy" id="4556"/>
    <lineage>
        <taxon>Eukaryota</taxon>
        <taxon>Viridiplantae</taxon>
        <taxon>Streptophyta</taxon>
        <taxon>Embryophyta</taxon>
        <taxon>Tracheophyta</taxon>
        <taxon>Spermatophyta</taxon>
        <taxon>Magnoliopsida</taxon>
        <taxon>Liliopsida</taxon>
        <taxon>Poales</taxon>
        <taxon>Poaceae</taxon>
        <taxon>PACMAD clade</taxon>
        <taxon>Panicoideae</taxon>
        <taxon>Panicodae</taxon>
        <taxon>Paniceae</taxon>
        <taxon>Cenchrinae</taxon>
        <taxon>Setaria</taxon>
    </lineage>
</organism>
<accession>A0A4U6T259</accession>
<gene>
    <name evidence="2" type="ORF">SEVIR_9G378450v2</name>
</gene>
<proteinExistence type="predicted"/>
<feature type="region of interest" description="Disordered" evidence="1">
    <location>
        <begin position="131"/>
        <end position="159"/>
    </location>
</feature>
<reference evidence="2" key="1">
    <citation type="submission" date="2019-03" db="EMBL/GenBank/DDBJ databases">
        <title>WGS assembly of Setaria viridis.</title>
        <authorList>
            <person name="Huang P."/>
            <person name="Jenkins J."/>
            <person name="Grimwood J."/>
            <person name="Barry K."/>
            <person name="Healey A."/>
            <person name="Mamidi S."/>
            <person name="Sreedasyam A."/>
            <person name="Shu S."/>
            <person name="Feldman M."/>
            <person name="Wu J."/>
            <person name="Yu Y."/>
            <person name="Chen C."/>
            <person name="Johnson J."/>
            <person name="Rokhsar D."/>
            <person name="Baxter I."/>
            <person name="Schmutz J."/>
            <person name="Brutnell T."/>
            <person name="Kellogg E."/>
        </authorList>
    </citation>
    <scope>NUCLEOTIDE SEQUENCE [LARGE SCALE GENOMIC DNA]</scope>
</reference>